<evidence type="ECO:0000313" key="1">
    <source>
        <dbReference type="EMBL" id="EGV49959.1"/>
    </source>
</evidence>
<dbReference type="EMBL" id="AFOC01000128">
    <property type="protein sequence ID" value="EGV49959.1"/>
    <property type="molecule type" value="Genomic_DNA"/>
</dbReference>
<name>G2DHF4_9GAMM</name>
<proteinExistence type="predicted"/>
<organism evidence="1 2">
    <name type="scientific">endosymbiont of Riftia pachyptila</name>
    <name type="common">vent Ph05</name>
    <dbReference type="NCBI Taxonomy" id="1048808"/>
    <lineage>
        <taxon>Bacteria</taxon>
        <taxon>Pseudomonadati</taxon>
        <taxon>Pseudomonadota</taxon>
        <taxon>Gammaproteobacteria</taxon>
        <taxon>sulfur-oxidizing symbionts</taxon>
    </lineage>
</organism>
<gene>
    <name evidence="1" type="ORF">Rifp1Sym_ew00090</name>
</gene>
<evidence type="ECO:0000313" key="2">
    <source>
        <dbReference type="Proteomes" id="UP000004491"/>
    </source>
</evidence>
<comment type="caution">
    <text evidence="1">The sequence shown here is derived from an EMBL/GenBank/DDBJ whole genome shotgun (WGS) entry which is preliminary data.</text>
</comment>
<dbReference type="AlphaFoldDB" id="G2DHF4"/>
<dbReference type="Proteomes" id="UP000004491">
    <property type="component" value="Unassembled WGS sequence"/>
</dbReference>
<accession>G2DHF4</accession>
<reference evidence="1" key="1">
    <citation type="journal article" date="2011" name="ISME J.">
        <title>The endosymbionts of the deep-sea tubeworms Riftia pachyptila and Tevnia jerichonana share an identical physiology as revealed by proteogenomic analyses.</title>
        <authorList>
            <person name="Gardebrecht A."/>
            <person name="Markert S."/>
            <person name="Felbeck H."/>
            <person name="Thuermer A."/>
            <person name="Albrecht D."/>
            <person name="Wollherr A."/>
            <person name="Kabisch J."/>
            <person name="Lehmann R."/>
            <person name="Daniel R."/>
            <person name="Liesegang H."/>
            <person name="Hecker M."/>
            <person name="Sievert S.M."/>
            <person name="Schweder T."/>
        </authorList>
    </citation>
    <scope>NUCLEOTIDE SEQUENCE [LARGE SCALE GENOMIC DNA]</scope>
</reference>
<keyword evidence="2" id="KW-1185">Reference proteome</keyword>
<sequence length="112" mass="12446">MRGEKTMSTIPILSKQPPGGHCTLYIHYAEAISQHLGIGSQVKYCESDGEDGNQPPALMIGENLIEPSDGVIVSPEDLINSLRDSVTENELEELYQLLDTVQEQLMEEWSNE</sequence>
<protein>
    <submittedName>
        <fullName evidence="1">Uncharacterized protein</fullName>
    </submittedName>
</protein>